<name>A0A4Q1C7C2_9BACT</name>
<dbReference type="EMBL" id="SDHX01000001">
    <property type="protein sequence ID" value="RXK54803.1"/>
    <property type="molecule type" value="Genomic_DNA"/>
</dbReference>
<evidence type="ECO:0000313" key="5">
    <source>
        <dbReference type="Proteomes" id="UP000290218"/>
    </source>
</evidence>
<keyword evidence="1" id="KW-0812">Transmembrane</keyword>
<reference evidence="4 5" key="1">
    <citation type="submission" date="2019-01" db="EMBL/GenBank/DDBJ databases">
        <title>Lacunisphaera sp. strain TWA-58.</title>
        <authorList>
            <person name="Chen W.-M."/>
        </authorList>
    </citation>
    <scope>NUCLEOTIDE SEQUENCE [LARGE SCALE GENOMIC DNA]</scope>
    <source>
        <strain evidence="4 5">TWA-58</strain>
    </source>
</reference>
<feature type="chain" id="PRO_5020489961" evidence="2">
    <location>
        <begin position="28"/>
        <end position="192"/>
    </location>
</feature>
<evidence type="ECO:0000256" key="2">
    <source>
        <dbReference type="SAM" id="SignalP"/>
    </source>
</evidence>
<dbReference type="OrthoDB" id="507489at2"/>
<organism evidence="4 5">
    <name type="scientific">Oleiharenicola lentus</name>
    <dbReference type="NCBI Taxonomy" id="2508720"/>
    <lineage>
        <taxon>Bacteria</taxon>
        <taxon>Pseudomonadati</taxon>
        <taxon>Verrucomicrobiota</taxon>
        <taxon>Opitutia</taxon>
        <taxon>Opitutales</taxon>
        <taxon>Opitutaceae</taxon>
        <taxon>Oleiharenicola</taxon>
    </lineage>
</organism>
<keyword evidence="5" id="KW-1185">Reference proteome</keyword>
<evidence type="ECO:0000256" key="1">
    <source>
        <dbReference type="SAM" id="Phobius"/>
    </source>
</evidence>
<comment type="caution">
    <text evidence="4">The sequence shown here is derived from an EMBL/GenBank/DDBJ whole genome shotgun (WGS) entry which is preliminary data.</text>
</comment>
<feature type="signal peptide" evidence="2">
    <location>
        <begin position="1"/>
        <end position="27"/>
    </location>
</feature>
<evidence type="ECO:0000313" key="4">
    <source>
        <dbReference type="EMBL" id="RXK54803.1"/>
    </source>
</evidence>
<dbReference type="Pfam" id="PF18205">
    <property type="entry name" value="VPDSG-CTERM"/>
    <property type="match status" value="1"/>
</dbReference>
<evidence type="ECO:0000259" key="3">
    <source>
        <dbReference type="Pfam" id="PF18205"/>
    </source>
</evidence>
<dbReference type="RefSeq" id="WP_129046166.1">
    <property type="nucleotide sequence ID" value="NZ_SDHX01000001.1"/>
</dbReference>
<dbReference type="NCBIfam" id="TIGR03778">
    <property type="entry name" value="VPDSG_CTERM"/>
    <property type="match status" value="1"/>
</dbReference>
<keyword evidence="2" id="KW-0732">Signal</keyword>
<keyword evidence="1" id="KW-1133">Transmembrane helix</keyword>
<dbReference type="AlphaFoldDB" id="A0A4Q1C7C2"/>
<keyword evidence="1" id="KW-0472">Membrane</keyword>
<feature type="transmembrane region" description="Helical" evidence="1">
    <location>
        <begin position="169"/>
        <end position="186"/>
    </location>
</feature>
<dbReference type="InterPro" id="IPR022288">
    <property type="entry name" value="VPDSG_CTERM"/>
</dbReference>
<sequence>MKTTLSQLIKASIASAVLALAIPSAHAVPILGGSVVVENDGEVVAKFLGHTAGYTNLLFLSSPGNILGTIFNNQVTPVGSTMSLGNFTAGTELIFGIYVQNTGYTYYSGPANRNPDGLVHAVVDDAYSPTETYVGFEDLFGGGDMDYDDLNFSFTNVKGTTQPPGVPDSGATALLSAMGLVALFAIRKSVRR</sequence>
<accession>A0A4Q1C7C2</accession>
<dbReference type="Proteomes" id="UP000290218">
    <property type="component" value="Unassembled WGS sequence"/>
</dbReference>
<proteinExistence type="predicted"/>
<gene>
    <name evidence="4" type="ORF">ESB00_02580</name>
</gene>
<protein>
    <submittedName>
        <fullName evidence="4">VPDSG-CTERM sorting domain-containing protein</fullName>
    </submittedName>
</protein>
<feature type="domain" description="VPDSG-CTERM protein sorting" evidence="3">
    <location>
        <begin position="165"/>
        <end position="188"/>
    </location>
</feature>